<accession>A0A022PDM9</accession>
<dbReference type="InterPro" id="IPR013785">
    <property type="entry name" value="Aldolase_TIM"/>
</dbReference>
<dbReference type="GO" id="GO:0006212">
    <property type="term" value="P:uracil catabolic process"/>
    <property type="evidence" value="ECO:0007669"/>
    <property type="project" value="TreeGrafter"/>
</dbReference>
<dbReference type="Proteomes" id="UP000023464">
    <property type="component" value="Unassembled WGS sequence"/>
</dbReference>
<comment type="caution">
    <text evidence="13">The sequence shown here is derived from an EMBL/GenBank/DDBJ whole genome shotgun (WGS) entry which is preliminary data.</text>
</comment>
<keyword evidence="14" id="KW-1185">Reference proteome</keyword>
<dbReference type="GO" id="GO:0050661">
    <property type="term" value="F:NADP binding"/>
    <property type="evidence" value="ECO:0007669"/>
    <property type="project" value="TreeGrafter"/>
</dbReference>
<dbReference type="UniPathway" id="UPA00070"/>
<evidence type="ECO:0000256" key="9">
    <source>
        <dbReference type="ARBA" id="ARBA00049578"/>
    </source>
</evidence>
<dbReference type="EMBL" id="JFGV01000075">
    <property type="protein sequence ID" value="EYU13654.1"/>
    <property type="molecule type" value="Genomic_DNA"/>
</dbReference>
<sequence length="289" mass="31546">MENQVIEPIYDVLGMKIKNPIIVGSGLLSDQAKNIRQFIAHGAGAVVTKTIYPRSEKLHTEKTYLFSTGMLNNTTYSKKTVEYWLTLLREFKEEQLPVIVSIHAESPAALASLAVRISEVTDAPLELGISCLHADDFTEDTPERVFNYTKAVKERTDTPFAVKLSLGDNLYGRVQAAVEGGADAITLSDTISGIAFDTANGEALLNGVCGYSGPGIKPMVLAAIYNLRKRGVTIPILGSGGVQDGNDVHEYLMAGANTVQVYTALHRHMYKTLQRIVHEYTQAITSEKV</sequence>
<organism evidence="13 14">
    <name type="scientific">Photorhabdus aegyptia</name>
    <dbReference type="NCBI Taxonomy" id="2805098"/>
    <lineage>
        <taxon>Bacteria</taxon>
        <taxon>Pseudomonadati</taxon>
        <taxon>Pseudomonadota</taxon>
        <taxon>Gammaproteobacteria</taxon>
        <taxon>Enterobacterales</taxon>
        <taxon>Morganellaceae</taxon>
        <taxon>Photorhabdus</taxon>
    </lineage>
</organism>
<evidence type="ECO:0000256" key="8">
    <source>
        <dbReference type="ARBA" id="ARBA00048792"/>
    </source>
</evidence>
<dbReference type="PATRIC" id="fig|1393736.3.peg.3948"/>
<dbReference type="GO" id="GO:0005737">
    <property type="term" value="C:cytoplasm"/>
    <property type="evidence" value="ECO:0007669"/>
    <property type="project" value="InterPro"/>
</dbReference>
<keyword evidence="4" id="KW-0288">FMN</keyword>
<dbReference type="PANTHER" id="PTHR43073">
    <property type="entry name" value="DIHYDROPYRIMIDINE DEHYDROGENASE [NADP(+)]"/>
    <property type="match status" value="1"/>
</dbReference>
<dbReference type="PANTHER" id="PTHR43073:SF2">
    <property type="entry name" value="DIHYDROPYRIMIDINE DEHYDROGENASE [NADP(+)]"/>
    <property type="match status" value="1"/>
</dbReference>
<evidence type="ECO:0000259" key="12">
    <source>
        <dbReference type="Pfam" id="PF01180"/>
    </source>
</evidence>
<dbReference type="Pfam" id="PF01180">
    <property type="entry name" value="DHO_dh"/>
    <property type="match status" value="1"/>
</dbReference>
<dbReference type="GO" id="GO:0004159">
    <property type="term" value="F:dihydropyrimidine dehydrogenase (NAD+) activity"/>
    <property type="evidence" value="ECO:0007669"/>
    <property type="project" value="UniProtKB-EC"/>
</dbReference>
<dbReference type="GO" id="GO:0006210">
    <property type="term" value="P:thymine catabolic process"/>
    <property type="evidence" value="ECO:0007669"/>
    <property type="project" value="TreeGrafter"/>
</dbReference>
<evidence type="ECO:0000256" key="7">
    <source>
        <dbReference type="ARBA" id="ARBA00047685"/>
    </source>
</evidence>
<evidence type="ECO:0000256" key="1">
    <source>
        <dbReference type="ARBA" id="ARBA00001917"/>
    </source>
</evidence>
<evidence type="ECO:0000313" key="13">
    <source>
        <dbReference type="EMBL" id="EYU13654.1"/>
    </source>
</evidence>
<dbReference type="GO" id="GO:0002058">
    <property type="term" value="F:uracil binding"/>
    <property type="evidence" value="ECO:0007669"/>
    <property type="project" value="TreeGrafter"/>
</dbReference>
<dbReference type="InterPro" id="IPR001295">
    <property type="entry name" value="Dihydroorotate_DH_CS"/>
</dbReference>
<comment type="catalytic activity">
    <reaction evidence="7">
        <text>5,6-dihydrothymine + NAD(+) = thymine + NADH + H(+)</text>
        <dbReference type="Rhea" id="RHEA:28791"/>
        <dbReference type="ChEBI" id="CHEBI:15378"/>
        <dbReference type="ChEBI" id="CHEBI:17821"/>
        <dbReference type="ChEBI" id="CHEBI:27468"/>
        <dbReference type="ChEBI" id="CHEBI:57540"/>
        <dbReference type="ChEBI" id="CHEBI:57945"/>
        <dbReference type="EC" id="1.3.1.1"/>
    </reaction>
</comment>
<comment type="function">
    <text evidence="9">Involved in pyrimidine base degradation. Catalyzes physiologically the reduction of uracil to 5,6-dihydrouracil (DHU) by using NADH as a specific cosubstrate. It also catalyzes the reverse reaction and the reduction of thymine to 5,6-dihydrothymine (DHT).</text>
</comment>
<evidence type="ECO:0000256" key="11">
    <source>
        <dbReference type="ARBA" id="ARBA00049728"/>
    </source>
</evidence>
<dbReference type="InterPro" id="IPR005720">
    <property type="entry name" value="Dihydroorotate_DH_cat"/>
</dbReference>
<comment type="cofactor">
    <cofactor evidence="1">
        <name>FMN</name>
        <dbReference type="ChEBI" id="CHEBI:58210"/>
    </cofactor>
</comment>
<evidence type="ECO:0000256" key="10">
    <source>
        <dbReference type="ARBA" id="ARBA00049714"/>
    </source>
</evidence>
<name>A0A022PDM9_9GAMM</name>
<dbReference type="GO" id="GO:0044205">
    <property type="term" value="P:'de novo' UMP biosynthetic process"/>
    <property type="evidence" value="ECO:0007669"/>
    <property type="project" value="UniProtKB-UniPathway"/>
</dbReference>
<keyword evidence="5" id="KW-0665">Pyrimidine biosynthesis</keyword>
<dbReference type="EC" id="1.3.1.1" evidence="11"/>
<dbReference type="Gene3D" id="3.20.20.70">
    <property type="entry name" value="Aldolase class I"/>
    <property type="match status" value="1"/>
</dbReference>
<dbReference type="PIRSF" id="PIRSF000164">
    <property type="entry name" value="DHO_oxidase"/>
    <property type="match status" value="1"/>
</dbReference>
<comment type="catalytic activity">
    <reaction evidence="8">
        <text>5,6-dihydrouracil + NAD(+) = uracil + NADH + H(+)</text>
        <dbReference type="Rhea" id="RHEA:20189"/>
        <dbReference type="ChEBI" id="CHEBI:15378"/>
        <dbReference type="ChEBI" id="CHEBI:15901"/>
        <dbReference type="ChEBI" id="CHEBI:17568"/>
        <dbReference type="ChEBI" id="CHEBI:57540"/>
        <dbReference type="ChEBI" id="CHEBI:57945"/>
        <dbReference type="EC" id="1.3.1.1"/>
    </reaction>
</comment>
<dbReference type="RefSeq" id="WP_036782221.1">
    <property type="nucleotide sequence ID" value="NZ_CAWLTM010000040.1"/>
</dbReference>
<dbReference type="PROSITE" id="PS00912">
    <property type="entry name" value="DHODEHASE_2"/>
    <property type="match status" value="1"/>
</dbReference>
<evidence type="ECO:0000256" key="4">
    <source>
        <dbReference type="ARBA" id="ARBA00022643"/>
    </source>
</evidence>
<dbReference type="SUPFAM" id="SSF51395">
    <property type="entry name" value="FMN-linked oxidoreductases"/>
    <property type="match status" value="1"/>
</dbReference>
<reference evidence="13 14" key="1">
    <citation type="submission" date="2014-03" db="EMBL/GenBank/DDBJ databases">
        <title>Draft Genome of Photorhabdus luminescens BA1, an Egyptian Isolate.</title>
        <authorList>
            <person name="Ghazal S."/>
            <person name="Hurst S.G.IV."/>
            <person name="Morris K."/>
            <person name="Thomas K."/>
            <person name="Tisa L.S."/>
        </authorList>
    </citation>
    <scope>NUCLEOTIDE SEQUENCE [LARGE SCALE GENOMIC DNA]</scope>
    <source>
        <strain evidence="13 14">BA1</strain>
    </source>
</reference>
<evidence type="ECO:0000256" key="3">
    <source>
        <dbReference type="ARBA" id="ARBA00022630"/>
    </source>
</evidence>
<comment type="subunit">
    <text evidence="10">Heterotetramer of 2 PreA and 2 PreT subunits.</text>
</comment>
<dbReference type="AlphaFoldDB" id="A0A022PDM9"/>
<keyword evidence="3" id="KW-0285">Flavoprotein</keyword>
<comment type="pathway">
    <text evidence="2">Pyrimidine metabolism; UMP biosynthesis via de novo pathway.</text>
</comment>
<dbReference type="GO" id="GO:0004152">
    <property type="term" value="F:dihydroorotate dehydrogenase activity"/>
    <property type="evidence" value="ECO:0007669"/>
    <property type="project" value="InterPro"/>
</dbReference>
<evidence type="ECO:0000256" key="5">
    <source>
        <dbReference type="ARBA" id="ARBA00022975"/>
    </source>
</evidence>
<proteinExistence type="predicted"/>
<gene>
    <name evidence="13" type="ORF">BA1DRAFT_03867</name>
</gene>
<dbReference type="GO" id="GO:0006207">
    <property type="term" value="P:'de novo' pyrimidine nucleobase biosynthetic process"/>
    <property type="evidence" value="ECO:0007669"/>
    <property type="project" value="InterPro"/>
</dbReference>
<dbReference type="InterPro" id="IPR012135">
    <property type="entry name" value="Dihydroorotate_DH_1_2"/>
</dbReference>
<feature type="domain" description="Dihydroorotate dehydrogenase catalytic" evidence="12">
    <location>
        <begin position="11"/>
        <end position="280"/>
    </location>
</feature>
<protein>
    <recommendedName>
        <fullName evidence="11">dihydrouracil dehydrogenase (NAD(+))</fullName>
        <ecNumber evidence="11">1.3.1.1</ecNumber>
    </recommendedName>
</protein>
<keyword evidence="6 13" id="KW-0560">Oxidoreductase</keyword>
<evidence type="ECO:0000256" key="2">
    <source>
        <dbReference type="ARBA" id="ARBA00004725"/>
    </source>
</evidence>
<evidence type="ECO:0000256" key="6">
    <source>
        <dbReference type="ARBA" id="ARBA00023002"/>
    </source>
</evidence>
<evidence type="ECO:0000313" key="14">
    <source>
        <dbReference type="Proteomes" id="UP000023464"/>
    </source>
</evidence>